<name>A0A1S1MRD1_9GAMM</name>
<dbReference type="PANTHER" id="PTHR46652:SF3">
    <property type="entry name" value="LEUCINE-RICH REPEAT-CONTAINING PROTEIN 9"/>
    <property type="match status" value="1"/>
</dbReference>
<evidence type="ECO:0008006" key="7">
    <source>
        <dbReference type="Google" id="ProtNLM"/>
    </source>
</evidence>
<protein>
    <recommendedName>
        <fullName evidence="7">PKD/Chitinase domain-containing protein</fullName>
    </recommendedName>
</protein>
<dbReference type="OrthoDB" id="6275896at2"/>
<dbReference type="AlphaFoldDB" id="A0A1S1MRD1"/>
<evidence type="ECO:0000256" key="4">
    <source>
        <dbReference type="SAM" id="SignalP"/>
    </source>
</evidence>
<dbReference type="RefSeq" id="WP_070986903.1">
    <property type="nucleotide sequence ID" value="NZ_MKJU01000030.1"/>
</dbReference>
<dbReference type="PROSITE" id="PS51257">
    <property type="entry name" value="PROKAR_LIPOPROTEIN"/>
    <property type="match status" value="1"/>
</dbReference>
<gene>
    <name evidence="5" type="ORF">BET10_19440</name>
</gene>
<dbReference type="Pfam" id="PF22352">
    <property type="entry name" value="K319L-like_PKD"/>
    <property type="match status" value="1"/>
</dbReference>
<dbReference type="Gene3D" id="2.60.40.3010">
    <property type="match status" value="1"/>
</dbReference>
<dbReference type="Proteomes" id="UP000179786">
    <property type="component" value="Unassembled WGS sequence"/>
</dbReference>
<dbReference type="SUPFAM" id="SSF52058">
    <property type="entry name" value="L domain-like"/>
    <property type="match status" value="3"/>
</dbReference>
<comment type="caution">
    <text evidence="5">The sequence shown here is derived from an EMBL/GenBank/DDBJ whole genome shotgun (WGS) entry which is preliminary data.</text>
</comment>
<evidence type="ECO:0000313" key="5">
    <source>
        <dbReference type="EMBL" id="OHU88983.1"/>
    </source>
</evidence>
<dbReference type="Gene3D" id="3.80.10.10">
    <property type="entry name" value="Ribonuclease Inhibitor"/>
    <property type="match status" value="4"/>
</dbReference>
<keyword evidence="1" id="KW-0433">Leucine-rich repeat</keyword>
<sequence>MLKTFGAYPIIPALLSLLLLGCGGGGGDTNTNENLLNGGSNPTQPSEPSPANKSPVIGEMADVSVASGAEVVIEPQVSDDGSMMSFSWSQTSGVTVTVQHLGKKALIFTAPIVGEETVLTFTLQVTDDRGAQTSASVRINVAALEADSEINFADAELAKCFAAQSRDMKTQTLECDGYRIKTLEGISALSNLKRLVIKNAALESLTSLNGLSQLEVFHLDEAFPVELNSLYNVLDQLTGLKKFVLSTPHNSIISKLDFTGLTELESLNIKDNSTSPYSSLIELSPIDVANMKELYLDKVQIEENTLSQMVNLESLILKRPGATGLRTTAFLENMSKLKVLALQGYGVYFGEEIGKLSQLERLTLDDTNIDDLSFISQLNKLTALTISKPFYTDFDFNWLISPSLKELSISDLGLLNIEKLSSLTGLETLAIKTNLTTVELPELSALTNLVNLNLTGWSRFHNYVWLDTLPRSVENLTVRGIDDSEEVAKMIANLSNLKSLTVAMYYPSNLITQLAGHTQLEKLTLFGGQYDGEQLVLPNLKELNIRASASAGFPDIASLPKLESLNLSDYKMLTTLENLTVNSNLKSVSLSGLESLTNLDYLEQLPQLQTLHLDNLQAIEDFEQVGKLTSLTDLKVEFSNAYDMSPIANLTLLESLYLRQFKYYLDLDSLFDISGLDRLSLSSVKTSCDDLDKLSSTRVSMEYESCWQDAVEPNLIPDPVLKACVIKSVYRERPNVTSIHCDSDIQSLKGLEQLTGLKALSLYNVHMNILSDDVLASLTTLERVFIKRPLSTAVTNSQLHENLSRFAVIDTDESMSVDVEQLKVPANVYDVNFSNTRLVNYAALASNTRLQELYLENSDVSDISALYSLKQLGTLNLIGNNRVNCEQIDELKALNSGIDISLPYHCW</sequence>
<dbReference type="InterPro" id="IPR032675">
    <property type="entry name" value="LRR_dom_sf"/>
</dbReference>
<feature type="compositionally biased region" description="Low complexity" evidence="3">
    <location>
        <begin position="31"/>
        <end position="41"/>
    </location>
</feature>
<dbReference type="STRING" id="1859457.BET10_19440"/>
<keyword evidence="2" id="KW-0677">Repeat</keyword>
<evidence type="ECO:0000256" key="3">
    <source>
        <dbReference type="SAM" id="MobiDB-lite"/>
    </source>
</evidence>
<evidence type="ECO:0000313" key="6">
    <source>
        <dbReference type="Proteomes" id="UP000179786"/>
    </source>
</evidence>
<accession>A0A1S1MRD1</accession>
<dbReference type="EMBL" id="MKJU01000030">
    <property type="protein sequence ID" value="OHU88983.1"/>
    <property type="molecule type" value="Genomic_DNA"/>
</dbReference>
<feature type="chain" id="PRO_5010302071" description="PKD/Chitinase domain-containing protein" evidence="4">
    <location>
        <begin position="22"/>
        <end position="907"/>
    </location>
</feature>
<reference evidence="5 6" key="1">
    <citation type="submission" date="2016-09" db="EMBL/GenBank/DDBJ databases">
        <title>Pseudoalteromonas amylolytica sp. nov., isolated from the surface seawater.</title>
        <authorList>
            <person name="Wu Y.-H."/>
            <person name="Cheng H."/>
            <person name="Jin X.-B."/>
            <person name="Wang C.-S."/>
            <person name="Xu X.-W."/>
        </authorList>
    </citation>
    <scope>NUCLEOTIDE SEQUENCE [LARGE SCALE GENOMIC DNA]</scope>
    <source>
        <strain evidence="5 6">JW1</strain>
    </source>
</reference>
<evidence type="ECO:0000256" key="2">
    <source>
        <dbReference type="ARBA" id="ARBA00022737"/>
    </source>
</evidence>
<feature type="region of interest" description="Disordered" evidence="3">
    <location>
        <begin position="31"/>
        <end position="55"/>
    </location>
</feature>
<keyword evidence="6" id="KW-1185">Reference proteome</keyword>
<dbReference type="PANTHER" id="PTHR46652">
    <property type="entry name" value="LEUCINE-RICH REPEAT AND IQ DOMAIN-CONTAINING PROTEIN 1-RELATED"/>
    <property type="match status" value="1"/>
</dbReference>
<dbReference type="InterPro" id="IPR050836">
    <property type="entry name" value="SDS22/Internalin_LRR"/>
</dbReference>
<evidence type="ECO:0000256" key="1">
    <source>
        <dbReference type="ARBA" id="ARBA00022614"/>
    </source>
</evidence>
<proteinExistence type="predicted"/>
<keyword evidence="4" id="KW-0732">Signal</keyword>
<feature type="signal peptide" evidence="4">
    <location>
        <begin position="1"/>
        <end position="21"/>
    </location>
</feature>
<organism evidence="5 6">
    <name type="scientific">Pseudoalteromonas amylolytica</name>
    <dbReference type="NCBI Taxonomy" id="1859457"/>
    <lineage>
        <taxon>Bacteria</taxon>
        <taxon>Pseudomonadati</taxon>
        <taxon>Pseudomonadota</taxon>
        <taxon>Gammaproteobacteria</taxon>
        <taxon>Alteromonadales</taxon>
        <taxon>Pseudoalteromonadaceae</taxon>
        <taxon>Pseudoalteromonas</taxon>
    </lineage>
</organism>
<feature type="compositionally biased region" description="Polar residues" evidence="3">
    <location>
        <begin position="42"/>
        <end position="52"/>
    </location>
</feature>